<dbReference type="EMBL" id="BLLI01000061">
    <property type="protein sequence ID" value="GFH43167.1"/>
    <property type="molecule type" value="Genomic_DNA"/>
</dbReference>
<protein>
    <submittedName>
        <fullName evidence="1">Uncharacterized protein</fullName>
    </submittedName>
</protein>
<name>A0A6A0BH90_9LACT</name>
<keyword evidence="2" id="KW-1185">Reference proteome</keyword>
<accession>A0A6A0BH90</accession>
<comment type="caution">
    <text evidence="1">The sequence shown here is derived from an EMBL/GenBank/DDBJ whole genome shotgun (WGS) entry which is preliminary data.</text>
</comment>
<gene>
    <name evidence="1" type="ORF">Hs30E_17180</name>
</gene>
<dbReference type="AlphaFoldDB" id="A0A6A0BH90"/>
<sequence length="52" mass="6043">MSYQPPFQITNHALNRIVDITQILTRLSLTNSRNLHLRKENRLRAIQSSLLG</sequence>
<evidence type="ECO:0000313" key="2">
    <source>
        <dbReference type="Proteomes" id="UP000480303"/>
    </source>
</evidence>
<dbReference type="RefSeq" id="WP_172209603.1">
    <property type="nucleotide sequence ID" value="NZ_BLLI01000061.1"/>
</dbReference>
<dbReference type="Proteomes" id="UP000480303">
    <property type="component" value="Unassembled WGS sequence"/>
</dbReference>
<organism evidence="1 2">
    <name type="scientific">Pseudolactococcus hodotermopsidis</name>
    <dbReference type="NCBI Taxonomy" id="2709157"/>
    <lineage>
        <taxon>Bacteria</taxon>
        <taxon>Bacillati</taxon>
        <taxon>Bacillota</taxon>
        <taxon>Bacilli</taxon>
        <taxon>Lactobacillales</taxon>
        <taxon>Streptococcaceae</taxon>
        <taxon>Pseudolactococcus</taxon>
    </lineage>
</organism>
<evidence type="ECO:0000313" key="1">
    <source>
        <dbReference type="EMBL" id="GFH43167.1"/>
    </source>
</evidence>
<proteinExistence type="predicted"/>
<reference evidence="1 2" key="1">
    <citation type="submission" date="2020-02" db="EMBL/GenBank/DDBJ databases">
        <title>Draft genome sequence of Lactococcus sp. Hs30E4-3.</title>
        <authorList>
            <person name="Noda S."/>
            <person name="Yuki M."/>
            <person name="Ohkuma M."/>
        </authorList>
    </citation>
    <scope>NUCLEOTIDE SEQUENCE [LARGE SCALE GENOMIC DNA]</scope>
    <source>
        <strain evidence="1 2">Hs30E4-3</strain>
    </source>
</reference>